<comment type="caution">
    <text evidence="1">The sequence shown here is derived from an EMBL/GenBank/DDBJ whole genome shotgun (WGS) entry which is preliminary data.</text>
</comment>
<proteinExistence type="predicted"/>
<gene>
    <name evidence="1" type="ORF">GCM10016234_16740</name>
</gene>
<name>A0A8J3DYE0_9HYPH</name>
<keyword evidence="2" id="KW-1185">Reference proteome</keyword>
<protein>
    <submittedName>
        <fullName evidence="1">Uncharacterized protein</fullName>
    </submittedName>
</protein>
<dbReference type="EMBL" id="BMZQ01000001">
    <property type="protein sequence ID" value="GHD12435.1"/>
    <property type="molecule type" value="Genomic_DNA"/>
</dbReference>
<organism evidence="1 2">
    <name type="scientific">Tianweitania populi</name>
    <dbReference type="NCBI Taxonomy" id="1607949"/>
    <lineage>
        <taxon>Bacteria</taxon>
        <taxon>Pseudomonadati</taxon>
        <taxon>Pseudomonadota</taxon>
        <taxon>Alphaproteobacteria</taxon>
        <taxon>Hyphomicrobiales</taxon>
        <taxon>Phyllobacteriaceae</taxon>
        <taxon>Tianweitania</taxon>
    </lineage>
</organism>
<sequence length="115" mass="12790">MDHRQIHHPLDARFMGEVKRDQRLGEFIGHHGVEQKERGHAGESFPQGVNIEKVALNYGNAWRELGLRRIADESADIGSALDEVVDDLAADIAGCAGNEDGHWITPVWVKKTPQT</sequence>
<accession>A0A8J3DYE0</accession>
<evidence type="ECO:0000313" key="2">
    <source>
        <dbReference type="Proteomes" id="UP000630142"/>
    </source>
</evidence>
<dbReference type="AlphaFoldDB" id="A0A8J3DYE0"/>
<reference evidence="1" key="2">
    <citation type="submission" date="2020-09" db="EMBL/GenBank/DDBJ databases">
        <authorList>
            <person name="Sun Q."/>
            <person name="Kim S."/>
        </authorList>
    </citation>
    <scope>NUCLEOTIDE SEQUENCE</scope>
    <source>
        <strain evidence="1">KCTC 42249</strain>
    </source>
</reference>
<evidence type="ECO:0000313" key="1">
    <source>
        <dbReference type="EMBL" id="GHD12435.1"/>
    </source>
</evidence>
<reference evidence="1" key="1">
    <citation type="journal article" date="2014" name="Int. J. Syst. Evol. Microbiol.">
        <title>Complete genome sequence of Corynebacterium casei LMG S-19264T (=DSM 44701T), isolated from a smear-ripened cheese.</title>
        <authorList>
            <consortium name="US DOE Joint Genome Institute (JGI-PGF)"/>
            <person name="Walter F."/>
            <person name="Albersmeier A."/>
            <person name="Kalinowski J."/>
            <person name="Ruckert C."/>
        </authorList>
    </citation>
    <scope>NUCLEOTIDE SEQUENCE</scope>
    <source>
        <strain evidence="1">KCTC 42249</strain>
    </source>
</reference>
<dbReference type="Proteomes" id="UP000630142">
    <property type="component" value="Unassembled WGS sequence"/>
</dbReference>